<evidence type="ECO:0000256" key="1">
    <source>
        <dbReference type="ARBA" id="ARBA00004604"/>
    </source>
</evidence>
<accession>U4LKB0</accession>
<evidence type="ECO:0000256" key="2">
    <source>
        <dbReference type="ARBA" id="ARBA00022517"/>
    </source>
</evidence>
<comment type="subcellular location">
    <subcellularLocation>
        <location evidence="1">Nucleus</location>
        <location evidence="1">Nucleolus</location>
    </subcellularLocation>
</comment>
<dbReference type="GO" id="GO:0003723">
    <property type="term" value="F:RNA binding"/>
    <property type="evidence" value="ECO:0007669"/>
    <property type="project" value="InterPro"/>
</dbReference>
<feature type="compositionally biased region" description="Basic and acidic residues" evidence="9">
    <location>
        <begin position="82"/>
        <end position="93"/>
    </location>
</feature>
<keyword evidence="5" id="KW-0677">Repeat</keyword>
<dbReference type="PANTHER" id="PTHR44215">
    <property type="entry name" value="WD REPEAT-CONTAINING PROTEIN 75"/>
    <property type="match status" value="1"/>
</dbReference>
<evidence type="ECO:0000256" key="6">
    <source>
        <dbReference type="ARBA" id="ARBA00023163"/>
    </source>
</evidence>
<proteinExistence type="predicted"/>
<dbReference type="Pfam" id="PF23869">
    <property type="entry name" value="Beta-prop_WDR75_1st"/>
    <property type="match status" value="1"/>
</dbReference>
<dbReference type="InterPro" id="IPR011047">
    <property type="entry name" value="Quinoprotein_ADH-like_sf"/>
</dbReference>
<keyword evidence="7" id="KW-0539">Nucleus</keyword>
<dbReference type="InterPro" id="IPR015943">
    <property type="entry name" value="WD40/YVTN_repeat-like_dom_sf"/>
</dbReference>
<dbReference type="SUPFAM" id="SSF50978">
    <property type="entry name" value="WD40 repeat-like"/>
    <property type="match status" value="1"/>
</dbReference>
<evidence type="ECO:0000256" key="5">
    <source>
        <dbReference type="ARBA" id="ARBA00022737"/>
    </source>
</evidence>
<sequence length="971" mass="105677">MSSNTTKNTEPLPIRTKDAAPQRKQKQSKNAGATAPSVKPAQKKTNVVENPAATSASGQIAKIPGKEDADKKKKKKKGNFPRGDKSKKPEGGKGAESTSTGKEVAVKRDSTPTWKLSPFLGGRFLGLDTAFSKDEKYLFVVQTMSLRLYSIKSSLLVRSITLPNSTTSHDSPERIVSYVIDPRSVDRIYIATSYSKLYLYNFNTGVLAMKWNLQLGPVEHLTINPDVVLAKGETEVIFVATAGSSLFGDASVQRIVLAGNQVKTKKELFRAEGWTTINAIRVVDGGKAVCFIHGKNLVVINGKEFPDQTRVYPMSNYLTCMDVNVAERNGAGKKGKKLKGLGDIAVGDQEGAIFVLYDVVRARPSDDPVSTRMHWHRKAVGSLKWALDGTYIISGGLETVLVLWQLDTGKRQYLPHLGAPIKNIVVSPKGSRYAITLSDNSIMVLSTSEFKAQANIAGIQSLAYSRRAQESNVPCLLHPTISNNLLIATPSNQTDPNATSPYIQTFDTYSDRHVSRQALTRTNATLHNYGPNAAPISEPDITHLAATTDGQWLASVDEWVPSKHDPISSKKREVFLKFWRWSEPRKEWELITRVDAPHPSPDEMGSESILDLATSPEGFAFATLGADGCVKIWKPKTRARPGVPAADSPVNWGCRKSVNFSKRLPVATEVLPLALLDGESVTQPQGTWGNLAFSSDASLLAVSSPDTSFGAHDSLIHLLDPATGSVRQTLGGLHLGRTTGLAILDRYLVVAATQKVLVWNLVHGKVEWEYVMSEICNLDEPTLHLAADAKDLSFAIAFSSFTKTRTGGNIVVWGPVSDPHPALTQTLSKPVAALKSAGEGKGFFVLDTEARVQYVTPILASHTSVASIVASGQEIEAQEEEGQGLKGLYMADTKGGVQPMDVDEGIEKVVRREALEGVFDEVEVYEQGSVEAAFERVMALFAKPALGEDDDEEEVQLQIEQGDEDEDEEME</sequence>
<keyword evidence="4 8" id="KW-0853">WD repeat</keyword>
<keyword evidence="3" id="KW-0698">rRNA processing</keyword>
<feature type="compositionally biased region" description="Acidic residues" evidence="9">
    <location>
        <begin position="947"/>
        <end position="971"/>
    </location>
</feature>
<feature type="compositionally biased region" description="Polar residues" evidence="9">
    <location>
        <begin position="43"/>
        <end position="58"/>
    </location>
</feature>
<dbReference type="OMA" id="TRIDGPH"/>
<feature type="region of interest" description="Disordered" evidence="9">
    <location>
        <begin position="945"/>
        <end position="971"/>
    </location>
</feature>
<feature type="repeat" description="WD" evidence="8">
    <location>
        <begin position="373"/>
        <end position="414"/>
    </location>
</feature>
<evidence type="ECO:0000313" key="11">
    <source>
        <dbReference type="Proteomes" id="UP000018144"/>
    </source>
</evidence>
<dbReference type="Proteomes" id="UP000018144">
    <property type="component" value="Unassembled WGS sequence"/>
</dbReference>
<feature type="region of interest" description="Disordered" evidence="9">
    <location>
        <begin position="1"/>
        <end position="109"/>
    </location>
</feature>
<dbReference type="PANTHER" id="PTHR44215:SF1">
    <property type="entry name" value="WD REPEAT-CONTAINING PROTEIN 75"/>
    <property type="match status" value="1"/>
</dbReference>
<gene>
    <name evidence="10" type="ORF">PCON_07111</name>
</gene>
<dbReference type="GO" id="GO:0032040">
    <property type="term" value="C:small-subunit processome"/>
    <property type="evidence" value="ECO:0007669"/>
    <property type="project" value="InterPro"/>
</dbReference>
<dbReference type="SMART" id="SM00320">
    <property type="entry name" value="WD40"/>
    <property type="match status" value="4"/>
</dbReference>
<dbReference type="Gene3D" id="2.130.10.10">
    <property type="entry name" value="YVTN repeat-like/Quinoprotein amine dehydrogenase"/>
    <property type="match status" value="2"/>
</dbReference>
<evidence type="ECO:0000256" key="4">
    <source>
        <dbReference type="ARBA" id="ARBA00022574"/>
    </source>
</evidence>
<dbReference type="STRING" id="1076935.U4LKB0"/>
<dbReference type="InterPro" id="IPR001680">
    <property type="entry name" value="WD40_rpt"/>
</dbReference>
<keyword evidence="2" id="KW-0690">Ribosome biogenesis</keyword>
<evidence type="ECO:0000256" key="7">
    <source>
        <dbReference type="ARBA" id="ARBA00023242"/>
    </source>
</evidence>
<evidence type="ECO:0000313" key="10">
    <source>
        <dbReference type="EMBL" id="CCX29785.1"/>
    </source>
</evidence>
<evidence type="ECO:0000256" key="3">
    <source>
        <dbReference type="ARBA" id="ARBA00022552"/>
    </source>
</evidence>
<dbReference type="GO" id="GO:0045943">
    <property type="term" value="P:positive regulation of transcription by RNA polymerase I"/>
    <property type="evidence" value="ECO:0007669"/>
    <property type="project" value="InterPro"/>
</dbReference>
<dbReference type="InterPro" id="IPR053826">
    <property type="entry name" value="WDR75"/>
</dbReference>
<dbReference type="AlphaFoldDB" id="U4LKB0"/>
<evidence type="ECO:0000256" key="8">
    <source>
        <dbReference type="PROSITE-ProRule" id="PRU00221"/>
    </source>
</evidence>
<protein>
    <submittedName>
        <fullName evidence="10">Similar to U3 small nucleolar RNA-associated protein 17 acc. no. O13878</fullName>
    </submittedName>
</protein>
<dbReference type="EMBL" id="HF935354">
    <property type="protein sequence ID" value="CCX29785.1"/>
    <property type="molecule type" value="Genomic_DNA"/>
</dbReference>
<dbReference type="PROSITE" id="PS50082">
    <property type="entry name" value="WD_REPEATS_2"/>
    <property type="match status" value="1"/>
</dbReference>
<dbReference type="InterPro" id="IPR036322">
    <property type="entry name" value="WD40_repeat_dom_sf"/>
</dbReference>
<dbReference type="GO" id="GO:0006364">
    <property type="term" value="P:rRNA processing"/>
    <property type="evidence" value="ECO:0007669"/>
    <property type="project" value="UniProtKB-KW"/>
</dbReference>
<name>U4LKB0_PYROM</name>
<keyword evidence="6" id="KW-0804">Transcription</keyword>
<dbReference type="eggNOG" id="KOG1963">
    <property type="taxonomic scope" value="Eukaryota"/>
</dbReference>
<dbReference type="GO" id="GO:2000234">
    <property type="term" value="P:positive regulation of rRNA processing"/>
    <property type="evidence" value="ECO:0007669"/>
    <property type="project" value="TreeGrafter"/>
</dbReference>
<dbReference type="OrthoDB" id="4096at2759"/>
<keyword evidence="11" id="KW-1185">Reference proteome</keyword>
<reference evidence="10 11" key="1">
    <citation type="journal article" date="2013" name="PLoS Genet.">
        <title>The genome and development-dependent transcriptomes of Pyronema confluens: a window into fungal evolution.</title>
        <authorList>
            <person name="Traeger S."/>
            <person name="Altegoer F."/>
            <person name="Freitag M."/>
            <person name="Gabaldon T."/>
            <person name="Kempken F."/>
            <person name="Kumar A."/>
            <person name="Marcet-Houben M."/>
            <person name="Poggeler S."/>
            <person name="Stajich J.E."/>
            <person name="Nowrousian M."/>
        </authorList>
    </citation>
    <scope>NUCLEOTIDE SEQUENCE [LARGE SCALE GENOMIC DNA]</scope>
    <source>
        <strain evidence="11">CBS 100304</strain>
        <tissue evidence="10">Vegetative mycelium</tissue>
    </source>
</reference>
<organism evidence="10 11">
    <name type="scientific">Pyronema omphalodes (strain CBS 100304)</name>
    <name type="common">Pyronema confluens</name>
    <dbReference type="NCBI Taxonomy" id="1076935"/>
    <lineage>
        <taxon>Eukaryota</taxon>
        <taxon>Fungi</taxon>
        <taxon>Dikarya</taxon>
        <taxon>Ascomycota</taxon>
        <taxon>Pezizomycotina</taxon>
        <taxon>Pezizomycetes</taxon>
        <taxon>Pezizales</taxon>
        <taxon>Pyronemataceae</taxon>
        <taxon>Pyronema</taxon>
    </lineage>
</organism>
<evidence type="ECO:0000256" key="9">
    <source>
        <dbReference type="SAM" id="MobiDB-lite"/>
    </source>
</evidence>
<dbReference type="PROSITE" id="PS50294">
    <property type="entry name" value="WD_REPEATS_REGION"/>
    <property type="match status" value="1"/>
</dbReference>
<dbReference type="SUPFAM" id="SSF50998">
    <property type="entry name" value="Quinoprotein alcohol dehydrogenase-like"/>
    <property type="match status" value="1"/>
</dbReference>